<keyword evidence="1" id="KW-0812">Transmembrane</keyword>
<accession>A0A109N1G9</accession>
<dbReference type="AlphaFoldDB" id="A0A109N1G9"/>
<gene>
    <name evidence="2" type="ORF">AS888_04440</name>
</gene>
<sequence length="85" mass="9484">MWGYRRKQAGGSKNEILYFIFGTDRSYDFVIIMPVKEAVGISILTYLLVNLYMTGKGYYLDGHAPDILVFGSMGILGLTVLIQAV</sequence>
<organism evidence="2 3">
    <name type="scientific">Peribacillus simplex</name>
    <dbReference type="NCBI Taxonomy" id="1478"/>
    <lineage>
        <taxon>Bacteria</taxon>
        <taxon>Bacillati</taxon>
        <taxon>Bacillota</taxon>
        <taxon>Bacilli</taxon>
        <taxon>Bacillales</taxon>
        <taxon>Bacillaceae</taxon>
        <taxon>Peribacillus</taxon>
    </lineage>
</organism>
<keyword evidence="3" id="KW-1185">Reference proteome</keyword>
<name>A0A109N1G9_9BACI</name>
<proteinExistence type="predicted"/>
<comment type="caution">
    <text evidence="2">The sequence shown here is derived from an EMBL/GenBank/DDBJ whole genome shotgun (WGS) entry which is preliminary data.</text>
</comment>
<protein>
    <submittedName>
        <fullName evidence="2">Uncharacterized protein</fullName>
    </submittedName>
</protein>
<feature type="transmembrane region" description="Helical" evidence="1">
    <location>
        <begin position="67"/>
        <end position="84"/>
    </location>
</feature>
<dbReference type="Proteomes" id="UP000064189">
    <property type="component" value="Unassembled WGS sequence"/>
</dbReference>
<feature type="transmembrane region" description="Helical" evidence="1">
    <location>
        <begin position="38"/>
        <end position="55"/>
    </location>
</feature>
<keyword evidence="1" id="KW-0472">Membrane</keyword>
<reference evidence="2 3" key="1">
    <citation type="submission" date="2015-11" db="EMBL/GenBank/DDBJ databases">
        <title>Genome Sequence of Bacillus simplex strain VanAntwerpen2.</title>
        <authorList>
            <person name="Couger M.B."/>
        </authorList>
    </citation>
    <scope>NUCLEOTIDE SEQUENCE [LARGE SCALE GENOMIC DNA]</scope>
    <source>
        <strain evidence="2 3">VanAntwerpen02</strain>
    </source>
</reference>
<dbReference type="RefSeq" id="WP_061140759.1">
    <property type="nucleotide sequence ID" value="NZ_LNNH01000010.1"/>
</dbReference>
<dbReference type="EMBL" id="LNNH01000010">
    <property type="protein sequence ID" value="KWW21757.1"/>
    <property type="molecule type" value="Genomic_DNA"/>
</dbReference>
<evidence type="ECO:0000313" key="2">
    <source>
        <dbReference type="EMBL" id="KWW21757.1"/>
    </source>
</evidence>
<evidence type="ECO:0000313" key="3">
    <source>
        <dbReference type="Proteomes" id="UP000064189"/>
    </source>
</evidence>
<keyword evidence="1" id="KW-1133">Transmembrane helix</keyword>
<evidence type="ECO:0000256" key="1">
    <source>
        <dbReference type="SAM" id="Phobius"/>
    </source>
</evidence>